<accession>A0A841DGW5</accession>
<dbReference type="RefSeq" id="WP_184948067.1">
    <property type="nucleotide sequence ID" value="NZ_BAAAWZ010000005.1"/>
</dbReference>
<organism evidence="2 3">
    <name type="scientific">Planomonospora venezuelensis</name>
    <dbReference type="NCBI Taxonomy" id="1999"/>
    <lineage>
        <taxon>Bacteria</taxon>
        <taxon>Bacillati</taxon>
        <taxon>Actinomycetota</taxon>
        <taxon>Actinomycetes</taxon>
        <taxon>Streptosporangiales</taxon>
        <taxon>Streptosporangiaceae</taxon>
        <taxon>Planomonospora</taxon>
    </lineage>
</organism>
<reference evidence="2 3" key="1">
    <citation type="submission" date="2020-08" db="EMBL/GenBank/DDBJ databases">
        <title>Genomic Encyclopedia of Type Strains, Phase III (KMG-III): the genomes of soil and plant-associated and newly described type strains.</title>
        <authorList>
            <person name="Whitman W."/>
        </authorList>
    </citation>
    <scope>NUCLEOTIDE SEQUENCE [LARGE SCALE GENOMIC DNA]</scope>
    <source>
        <strain evidence="2 3">CECT 3303</strain>
    </source>
</reference>
<dbReference type="Proteomes" id="UP000562352">
    <property type="component" value="Unassembled WGS sequence"/>
</dbReference>
<keyword evidence="3" id="KW-1185">Reference proteome</keyword>
<evidence type="ECO:0000313" key="2">
    <source>
        <dbReference type="EMBL" id="MBB5967345.1"/>
    </source>
</evidence>
<gene>
    <name evidence="2" type="ORF">FHS22_006647</name>
</gene>
<evidence type="ECO:0000256" key="1">
    <source>
        <dbReference type="SAM" id="MobiDB-lite"/>
    </source>
</evidence>
<proteinExistence type="predicted"/>
<dbReference type="AlphaFoldDB" id="A0A841DGW5"/>
<sequence length="342" mass="38662">MLWIRAAELVPDFERHRADWRRNLLRVVWQLAAHAGSDMVTDPGLGATWELLAAKAGVSRRTFADRLRWLRTHGLLFTLVTGSTPALRASCWGGRVDDGLGNIAAEYALTVPRELLDTMDFEDLDRLIPPTRAPAEENWRDVPWPAETLPVDETRTPKGFIPPLVKEVNPPVHTREAPFPAKPGRTWPSTVTPGNKSEMLQACERLRDDDMLLRKVPARQLRWLLRSLFVAGATAGDVRHALHFHPDGTLWPVGTPRRPVSWIRWRLGAWIDYDTGALRAALPSQRRAEADLRRRREQAALTDWLAGLRAGRADPDPAAVTELRARLEAVRERARRPRYGMG</sequence>
<protein>
    <submittedName>
        <fullName evidence="2">Uncharacterized protein</fullName>
    </submittedName>
</protein>
<name>A0A841DGW5_PLAVE</name>
<comment type="caution">
    <text evidence="2">The sequence shown here is derived from an EMBL/GenBank/DDBJ whole genome shotgun (WGS) entry which is preliminary data.</text>
</comment>
<dbReference type="EMBL" id="JACHJJ010000031">
    <property type="protein sequence ID" value="MBB5967345.1"/>
    <property type="molecule type" value="Genomic_DNA"/>
</dbReference>
<feature type="region of interest" description="Disordered" evidence="1">
    <location>
        <begin position="175"/>
        <end position="195"/>
    </location>
</feature>
<evidence type="ECO:0000313" key="3">
    <source>
        <dbReference type="Proteomes" id="UP000562352"/>
    </source>
</evidence>